<keyword evidence="1" id="KW-0677">Repeat</keyword>
<dbReference type="PANTHER" id="PTHR22767">
    <property type="entry name" value="N-TERMINAL ACETYLTRANSFERASE-RELATED"/>
    <property type="match status" value="1"/>
</dbReference>
<sequence length="207" mass="23599">MKVFTDVIDRFPRAKYPRRRILDVCEGHEFLLRADAFLRTNLRKGSPIFVQLAWLYEHPEKVNILESLYFQYKANLDKHDSLGPVAQIDGDATTINDKEPPSTGLWLSYLIAQHHNHLGRSLAAIQIVKEELEKTPTLIDFYVLLATIFKDAGDIISASRLMEEAQSLDTADRYINALCTKYMVQAGRLKEAEEMAAKFTRPSSIIS</sequence>
<dbReference type="InterPro" id="IPR011990">
    <property type="entry name" value="TPR-like_helical_dom_sf"/>
</dbReference>
<evidence type="ECO:0000313" key="3">
    <source>
        <dbReference type="EMBL" id="VEL31182.1"/>
    </source>
</evidence>
<comment type="caution">
    <text evidence="3">The sequence shown here is derived from an EMBL/GenBank/DDBJ whole genome shotgun (WGS) entry which is preliminary data.</text>
</comment>
<evidence type="ECO:0000256" key="1">
    <source>
        <dbReference type="ARBA" id="ARBA00022737"/>
    </source>
</evidence>
<dbReference type="PANTHER" id="PTHR22767:SF2">
    <property type="entry name" value="N(ALPHA)-ACETYLTRANSFERASE 15_16, ISOFORM A"/>
    <property type="match status" value="1"/>
</dbReference>
<keyword evidence="2" id="KW-0802">TPR repeat</keyword>
<proteinExistence type="predicted"/>
<dbReference type="AlphaFoldDB" id="A0A448X932"/>
<dbReference type="Gene3D" id="1.25.40.1040">
    <property type="match status" value="1"/>
</dbReference>
<gene>
    <name evidence="3" type="ORF">PXEA_LOCUS24622</name>
</gene>
<evidence type="ECO:0000256" key="2">
    <source>
        <dbReference type="ARBA" id="ARBA00022803"/>
    </source>
</evidence>
<dbReference type="GO" id="GO:0031415">
    <property type="term" value="C:NatA complex"/>
    <property type="evidence" value="ECO:0007669"/>
    <property type="project" value="TreeGrafter"/>
</dbReference>
<keyword evidence="4" id="KW-1185">Reference proteome</keyword>
<dbReference type="EMBL" id="CAAALY010119502">
    <property type="protein sequence ID" value="VEL31182.1"/>
    <property type="molecule type" value="Genomic_DNA"/>
</dbReference>
<organism evidence="3 4">
    <name type="scientific">Protopolystoma xenopodis</name>
    <dbReference type="NCBI Taxonomy" id="117903"/>
    <lineage>
        <taxon>Eukaryota</taxon>
        <taxon>Metazoa</taxon>
        <taxon>Spiralia</taxon>
        <taxon>Lophotrochozoa</taxon>
        <taxon>Platyhelminthes</taxon>
        <taxon>Monogenea</taxon>
        <taxon>Polyopisthocotylea</taxon>
        <taxon>Polystomatidea</taxon>
        <taxon>Polystomatidae</taxon>
        <taxon>Protopolystoma</taxon>
    </lineage>
</organism>
<reference evidence="3" key="1">
    <citation type="submission" date="2018-11" db="EMBL/GenBank/DDBJ databases">
        <authorList>
            <consortium name="Pathogen Informatics"/>
        </authorList>
    </citation>
    <scope>NUCLEOTIDE SEQUENCE</scope>
</reference>
<evidence type="ECO:0000313" key="4">
    <source>
        <dbReference type="Proteomes" id="UP000784294"/>
    </source>
</evidence>
<protein>
    <submittedName>
        <fullName evidence="3">Uncharacterized protein</fullName>
    </submittedName>
</protein>
<dbReference type="SUPFAM" id="SSF48452">
    <property type="entry name" value="TPR-like"/>
    <property type="match status" value="1"/>
</dbReference>
<accession>A0A448X932</accession>
<dbReference type="OrthoDB" id="10263032at2759"/>
<dbReference type="Proteomes" id="UP000784294">
    <property type="component" value="Unassembled WGS sequence"/>
</dbReference>
<name>A0A448X932_9PLAT</name>
<dbReference type="Pfam" id="PF12569">
    <property type="entry name" value="NatA_aux_su"/>
    <property type="match status" value="1"/>
</dbReference>
<dbReference type="InterPro" id="IPR021183">
    <property type="entry name" value="NatA_aux_su"/>
</dbReference>